<dbReference type="Proteomes" id="UP000764045">
    <property type="component" value="Unassembled WGS sequence"/>
</dbReference>
<dbReference type="Pfam" id="PF09411">
    <property type="entry name" value="PagL"/>
    <property type="match status" value="1"/>
</dbReference>
<dbReference type="GO" id="GO:0016787">
    <property type="term" value="F:hydrolase activity"/>
    <property type="evidence" value="ECO:0007669"/>
    <property type="project" value="UniProtKB-KW"/>
</dbReference>
<dbReference type="Gene3D" id="2.40.160.20">
    <property type="match status" value="1"/>
</dbReference>
<dbReference type="EMBL" id="JACJJL010000040">
    <property type="protein sequence ID" value="MBM6663035.1"/>
    <property type="molecule type" value="Genomic_DNA"/>
</dbReference>
<protein>
    <submittedName>
        <fullName evidence="2">Acyloxyacyl hydrolase</fullName>
    </submittedName>
</protein>
<dbReference type="InterPro" id="IPR018550">
    <property type="entry name" value="Lipid-A_deacylase-rel"/>
</dbReference>
<keyword evidence="3" id="KW-1185">Reference proteome</keyword>
<comment type="caution">
    <text evidence="2">The sequence shown here is derived from an EMBL/GenBank/DDBJ whole genome shotgun (WGS) entry which is preliminary data.</text>
</comment>
<evidence type="ECO:0000313" key="2">
    <source>
        <dbReference type="EMBL" id="MBM6663035.1"/>
    </source>
</evidence>
<gene>
    <name evidence="2" type="ORF">H6B30_15005</name>
</gene>
<feature type="signal peptide" evidence="1">
    <location>
        <begin position="1"/>
        <end position="25"/>
    </location>
</feature>
<keyword evidence="2" id="KW-0378">Hydrolase</keyword>
<dbReference type="RefSeq" id="WP_205112023.1">
    <property type="nucleotide sequence ID" value="NZ_JACJJL010000040.1"/>
</dbReference>
<name>A0A938WQV9_9BACT</name>
<dbReference type="AlphaFoldDB" id="A0A938WQV9"/>
<proteinExistence type="predicted"/>
<feature type="chain" id="PRO_5037557057" evidence="1">
    <location>
        <begin position="26"/>
        <end position="405"/>
    </location>
</feature>
<accession>A0A938WQV9</accession>
<evidence type="ECO:0000313" key="3">
    <source>
        <dbReference type="Proteomes" id="UP000764045"/>
    </source>
</evidence>
<sequence>MPSVFHTLLPTIMAAAMAVATPCTAAAAEQADTAVTGSSSRVVHRVEADYATGGIFHTDSYLNGGNAERRIMNHASAVRLKYAFMAPVGSMQSRIYPGAYQGVGVGFHRFNPQLGNPVSVFIFQGARIASIGRRLSFNYEWNLGLAMGWHPYDSETNPDNHIIGSRATAYLDADIYLSYSPAAWLDVSAGVSASHYSNGNTAYPNLGLNTLAARLSAAFYFGRSPGRQPAGPMPRFRRHMSYDLVVFGAWRRRGVAVGDGATLYAVPGTYGVAGINFTPLYNINHWLNAGLSLDAVYDNSANIYFEGDVPTTENVRQPKPSRQMAAGLSARVEFVMPYFTIDFGVGKNIIGAGGDFSGTYEILALKVDVLRNSFLHIGYSLYDFQKPNYLMLGVGYRFGSKRKWR</sequence>
<keyword evidence="1" id="KW-0732">Signal</keyword>
<organism evidence="2 3">
    <name type="scientific">Marseilla massiliensis</name>
    <dbReference type="NCBI Taxonomy" id="1841864"/>
    <lineage>
        <taxon>Bacteria</taxon>
        <taxon>Pseudomonadati</taxon>
        <taxon>Bacteroidota</taxon>
        <taxon>Bacteroidia</taxon>
        <taxon>Bacteroidales</taxon>
        <taxon>Prevotellaceae</taxon>
        <taxon>Marseilla</taxon>
    </lineage>
</organism>
<evidence type="ECO:0000256" key="1">
    <source>
        <dbReference type="SAM" id="SignalP"/>
    </source>
</evidence>
<reference evidence="2 3" key="1">
    <citation type="journal article" date="2021" name="Sci. Rep.">
        <title>The distribution of antibiotic resistance genes in chicken gut microbiota commensals.</title>
        <authorList>
            <person name="Juricova H."/>
            <person name="Matiasovicova J."/>
            <person name="Kubasova T."/>
            <person name="Cejkova D."/>
            <person name="Rychlik I."/>
        </authorList>
    </citation>
    <scope>NUCLEOTIDE SEQUENCE [LARGE SCALE GENOMIC DNA]</scope>
    <source>
        <strain evidence="2 3">An819</strain>
    </source>
</reference>